<dbReference type="KEGG" id="ele:Elen_2045"/>
<dbReference type="PANTHER" id="PTHR30413">
    <property type="entry name" value="INNER MEMBRANE TRANSPORT PERMEASE"/>
    <property type="match status" value="1"/>
</dbReference>
<evidence type="ECO:0000256" key="5">
    <source>
        <dbReference type="ARBA" id="ARBA00022519"/>
    </source>
</evidence>
<keyword evidence="4 9" id="KW-1003">Cell membrane</keyword>
<evidence type="ECO:0000313" key="12">
    <source>
        <dbReference type="Proteomes" id="UP000001377"/>
    </source>
</evidence>
<dbReference type="InterPro" id="IPR000412">
    <property type="entry name" value="ABC_2_transport"/>
</dbReference>
<evidence type="ECO:0000256" key="1">
    <source>
        <dbReference type="ARBA" id="ARBA00004429"/>
    </source>
</evidence>
<evidence type="ECO:0000256" key="4">
    <source>
        <dbReference type="ARBA" id="ARBA00022475"/>
    </source>
</evidence>
<evidence type="ECO:0000256" key="6">
    <source>
        <dbReference type="ARBA" id="ARBA00022692"/>
    </source>
</evidence>
<feature type="transmembrane region" description="Helical" evidence="9">
    <location>
        <begin position="181"/>
        <end position="199"/>
    </location>
</feature>
<dbReference type="eggNOG" id="COG1682">
    <property type="taxonomic scope" value="Bacteria"/>
</dbReference>
<comment type="similarity">
    <text evidence="2 9">Belongs to the ABC-2 integral membrane protein family.</text>
</comment>
<dbReference type="RefSeq" id="WP_015760917.1">
    <property type="nucleotide sequence ID" value="NC_013204.1"/>
</dbReference>
<comment type="subcellular location">
    <subcellularLocation>
        <location evidence="1">Cell inner membrane</location>
        <topology evidence="1">Multi-pass membrane protein</topology>
    </subcellularLocation>
    <subcellularLocation>
        <location evidence="9">Cell membrane</location>
        <topology evidence="9">Multi-pass membrane protein</topology>
    </subcellularLocation>
</comment>
<evidence type="ECO:0000256" key="8">
    <source>
        <dbReference type="ARBA" id="ARBA00023136"/>
    </source>
</evidence>
<keyword evidence="7 9" id="KW-1133">Transmembrane helix</keyword>
<evidence type="ECO:0000256" key="9">
    <source>
        <dbReference type="RuleBase" id="RU361157"/>
    </source>
</evidence>
<dbReference type="PRINTS" id="PR00164">
    <property type="entry name" value="ABC2TRNSPORT"/>
</dbReference>
<dbReference type="HOGENOM" id="CLU_060703_2_0_11"/>
<feature type="transmembrane region" description="Helical" evidence="9">
    <location>
        <begin position="234"/>
        <end position="255"/>
    </location>
</feature>
<dbReference type="AlphaFoldDB" id="C8WIW7"/>
<keyword evidence="5" id="KW-0997">Cell inner membrane</keyword>
<evidence type="ECO:0000256" key="2">
    <source>
        <dbReference type="ARBA" id="ARBA00007783"/>
    </source>
</evidence>
<protein>
    <recommendedName>
        <fullName evidence="9">Transport permease protein</fullName>
    </recommendedName>
</protein>
<feature type="transmembrane region" description="Helical" evidence="9">
    <location>
        <begin position="76"/>
        <end position="97"/>
    </location>
</feature>
<feature type="transmembrane region" description="Helical" evidence="9">
    <location>
        <begin position="118"/>
        <end position="141"/>
    </location>
</feature>
<feature type="transmembrane region" description="Helical" evidence="9">
    <location>
        <begin position="153"/>
        <end position="174"/>
    </location>
</feature>
<dbReference type="PaxDb" id="479437-Elen_2045"/>
<feature type="transmembrane region" description="Helical" evidence="9">
    <location>
        <begin position="39"/>
        <end position="64"/>
    </location>
</feature>
<dbReference type="STRING" id="479437.Elen_2045"/>
<evidence type="ECO:0000259" key="10">
    <source>
        <dbReference type="PROSITE" id="PS51012"/>
    </source>
</evidence>
<evidence type="ECO:0000256" key="3">
    <source>
        <dbReference type="ARBA" id="ARBA00022448"/>
    </source>
</evidence>
<gene>
    <name evidence="11" type="ordered locus">Elen_2045</name>
</gene>
<accession>C8WIW7</accession>
<evidence type="ECO:0000313" key="11">
    <source>
        <dbReference type="EMBL" id="ACV56009.1"/>
    </source>
</evidence>
<keyword evidence="12" id="KW-1185">Reference proteome</keyword>
<reference evidence="11 12" key="1">
    <citation type="journal article" date="2009" name="Stand. Genomic Sci.">
        <title>Complete genome sequence of Eggerthella lenta type strain (IPP VPI 0255).</title>
        <authorList>
            <person name="Saunders E."/>
            <person name="Pukall R."/>
            <person name="Abt B."/>
            <person name="Lapidus A."/>
            <person name="Glavina Del Rio T."/>
            <person name="Copeland A."/>
            <person name="Tice H."/>
            <person name="Cheng J.F."/>
            <person name="Lucas S."/>
            <person name="Chen F."/>
            <person name="Nolan M."/>
            <person name="Bruce D."/>
            <person name="Goodwin L."/>
            <person name="Pitluck S."/>
            <person name="Ivanova N."/>
            <person name="Mavromatis K."/>
            <person name="Ovchinnikova G."/>
            <person name="Pati A."/>
            <person name="Chen A."/>
            <person name="Palaniappan K."/>
            <person name="Land M."/>
            <person name="Hauser L."/>
            <person name="Chang Y.J."/>
            <person name="Jeffries C.D."/>
            <person name="Chain P."/>
            <person name="Meincke L."/>
            <person name="Sims D."/>
            <person name="Brettin T."/>
            <person name="Detter J.C."/>
            <person name="Goker M."/>
            <person name="Bristow J."/>
            <person name="Eisen J.A."/>
            <person name="Markowitz V."/>
            <person name="Hugenholtz P."/>
            <person name="Kyrpides N.C."/>
            <person name="Klenk H.P."/>
            <person name="Han C."/>
        </authorList>
    </citation>
    <scope>NUCLEOTIDE SEQUENCE [LARGE SCALE GENOMIC DNA]</scope>
    <source>
        <strain evidence="12">ATCC 25559 / DSM 2243 / CCUG 17323 / JCM 9979 / KCTC 3265 / NCTC 11813 / VPI 0255 / 1899 B</strain>
    </source>
</reference>
<dbReference type="InterPro" id="IPR047817">
    <property type="entry name" value="ABC2_TM_bact-type"/>
</dbReference>
<name>C8WIW7_EGGLE</name>
<dbReference type="EMBL" id="CP001726">
    <property type="protein sequence ID" value="ACV56009.1"/>
    <property type="molecule type" value="Genomic_DNA"/>
</dbReference>
<dbReference type="GO" id="GO:0043190">
    <property type="term" value="C:ATP-binding cassette (ABC) transporter complex"/>
    <property type="evidence" value="ECO:0007669"/>
    <property type="project" value="InterPro"/>
</dbReference>
<keyword evidence="6 9" id="KW-0812">Transmembrane</keyword>
<sequence>MGEAAIRIMSAPITQLKRDWFILTSLVGKDFKLKYRRSVLGILWSVLNPLLMMIVLSVVFSFVFRGTIEPFPVYLILGQTLFTFMSDATSGAMGSIIDSAPLIKKIRINKMLFPLEKVMFALLNFAISLVAVAIVMLYFQVTPTLNLLLLPVLLFYLFMFCLGLGLLLSSLAVFFRDVMHLWSVVLTAWTYATPLFYSIEILPPEVAGIMQFNPMYYYVTYFREIFMYGTTPGLMENLICFGCGAIALAIGFAVFRKQQKKFILYV</sequence>
<organism evidence="11 12">
    <name type="scientific">Eggerthella lenta (strain ATCC 25559 / DSM 2243 / CCUG 17323 / JCM 9979 / KCTC 3265 / NCTC 11813 / VPI 0255 / 1899 B)</name>
    <name type="common">Eubacterium lentum</name>
    <dbReference type="NCBI Taxonomy" id="479437"/>
    <lineage>
        <taxon>Bacteria</taxon>
        <taxon>Bacillati</taxon>
        <taxon>Actinomycetota</taxon>
        <taxon>Coriobacteriia</taxon>
        <taxon>Eggerthellales</taxon>
        <taxon>Eggerthellaceae</taxon>
        <taxon>Eggerthella</taxon>
    </lineage>
</organism>
<feature type="domain" description="ABC transmembrane type-2" evidence="10">
    <location>
        <begin position="40"/>
        <end position="258"/>
    </location>
</feature>
<dbReference type="Proteomes" id="UP000001377">
    <property type="component" value="Chromosome"/>
</dbReference>
<dbReference type="Pfam" id="PF01061">
    <property type="entry name" value="ABC2_membrane"/>
    <property type="match status" value="1"/>
</dbReference>
<dbReference type="PROSITE" id="PS51012">
    <property type="entry name" value="ABC_TM2"/>
    <property type="match status" value="1"/>
</dbReference>
<dbReference type="InterPro" id="IPR013525">
    <property type="entry name" value="ABC2_TM"/>
</dbReference>
<keyword evidence="8 9" id="KW-0472">Membrane</keyword>
<keyword evidence="3 9" id="KW-0813">Transport</keyword>
<proteinExistence type="inferred from homology"/>
<dbReference type="GO" id="GO:0140359">
    <property type="term" value="F:ABC-type transporter activity"/>
    <property type="evidence" value="ECO:0007669"/>
    <property type="project" value="InterPro"/>
</dbReference>
<dbReference type="GO" id="GO:0015920">
    <property type="term" value="P:lipopolysaccharide transport"/>
    <property type="evidence" value="ECO:0007669"/>
    <property type="project" value="TreeGrafter"/>
</dbReference>
<dbReference type="PANTHER" id="PTHR30413:SF8">
    <property type="entry name" value="TRANSPORT PERMEASE PROTEIN"/>
    <property type="match status" value="1"/>
</dbReference>
<evidence type="ECO:0000256" key="7">
    <source>
        <dbReference type="ARBA" id="ARBA00022989"/>
    </source>
</evidence>